<reference evidence="2 3" key="1">
    <citation type="submission" date="2023-07" db="EMBL/GenBank/DDBJ databases">
        <title>Sequencing the genomes of 1000 actinobacteria strains.</title>
        <authorList>
            <person name="Klenk H.-P."/>
        </authorList>
    </citation>
    <scope>NUCLEOTIDE SEQUENCE [LARGE SCALE GENOMIC DNA]</scope>
    <source>
        <strain evidence="2 3">DSM 44109</strain>
    </source>
</reference>
<protein>
    <submittedName>
        <fullName evidence="2">Uncharacterized protein</fullName>
    </submittedName>
</protein>
<comment type="caution">
    <text evidence="2">The sequence shown here is derived from an EMBL/GenBank/DDBJ whole genome shotgun (WGS) entry which is preliminary data.</text>
</comment>
<evidence type="ECO:0000256" key="1">
    <source>
        <dbReference type="SAM" id="MobiDB-lite"/>
    </source>
</evidence>
<feature type="region of interest" description="Disordered" evidence="1">
    <location>
        <begin position="1"/>
        <end position="29"/>
    </location>
</feature>
<sequence length="57" mass="6259">MDRHYERSHFDGTPAARTDGAVPHESPPVLDLPLLSGPYSLGTAIGTSRRMIRVVRT</sequence>
<gene>
    <name evidence="2" type="ORF">J2S55_007262</name>
</gene>
<feature type="compositionally biased region" description="Basic and acidic residues" evidence="1">
    <location>
        <begin position="1"/>
        <end position="10"/>
    </location>
</feature>
<evidence type="ECO:0000313" key="3">
    <source>
        <dbReference type="Proteomes" id="UP001230426"/>
    </source>
</evidence>
<organism evidence="2 3">
    <name type="scientific">Streptosporangium brasiliense</name>
    <dbReference type="NCBI Taxonomy" id="47480"/>
    <lineage>
        <taxon>Bacteria</taxon>
        <taxon>Bacillati</taxon>
        <taxon>Actinomycetota</taxon>
        <taxon>Actinomycetes</taxon>
        <taxon>Streptosporangiales</taxon>
        <taxon>Streptosporangiaceae</taxon>
        <taxon>Streptosporangium</taxon>
    </lineage>
</organism>
<name>A0ABT9RGM1_9ACTN</name>
<proteinExistence type="predicted"/>
<keyword evidence="3" id="KW-1185">Reference proteome</keyword>
<evidence type="ECO:0000313" key="2">
    <source>
        <dbReference type="EMBL" id="MDP9867996.1"/>
    </source>
</evidence>
<accession>A0ABT9RGM1</accession>
<dbReference type="Proteomes" id="UP001230426">
    <property type="component" value="Unassembled WGS sequence"/>
</dbReference>
<dbReference type="EMBL" id="JAUSRB010000002">
    <property type="protein sequence ID" value="MDP9867996.1"/>
    <property type="molecule type" value="Genomic_DNA"/>
</dbReference>